<reference evidence="2" key="1">
    <citation type="journal article" date="2015" name="Nature">
        <title>Complex archaea that bridge the gap between prokaryotes and eukaryotes.</title>
        <authorList>
            <person name="Spang A."/>
            <person name="Saw J.H."/>
            <person name="Jorgensen S.L."/>
            <person name="Zaremba-Niedzwiedzka K."/>
            <person name="Martijn J."/>
            <person name="Lind A.E."/>
            <person name="van Eijk R."/>
            <person name="Schleper C."/>
            <person name="Guy L."/>
            <person name="Ettema T.J."/>
        </authorList>
    </citation>
    <scope>NUCLEOTIDE SEQUENCE</scope>
</reference>
<feature type="region of interest" description="Disordered" evidence="1">
    <location>
        <begin position="65"/>
        <end position="85"/>
    </location>
</feature>
<accession>A0A0F9PCB6</accession>
<organism evidence="2">
    <name type="scientific">marine sediment metagenome</name>
    <dbReference type="NCBI Taxonomy" id="412755"/>
    <lineage>
        <taxon>unclassified sequences</taxon>
        <taxon>metagenomes</taxon>
        <taxon>ecological metagenomes</taxon>
    </lineage>
</organism>
<proteinExistence type="predicted"/>
<evidence type="ECO:0000256" key="1">
    <source>
        <dbReference type="SAM" id="MobiDB-lite"/>
    </source>
</evidence>
<sequence length="85" mass="8796">MGSLIKLPVILFASAIALFDGRKGSSASAAHIAASEAHIPLSIGLQKNAEAKVWSNNLAAKLSKAGTGREVSEQGRPIGRLSEKT</sequence>
<dbReference type="EMBL" id="LAZR01003089">
    <property type="protein sequence ID" value="KKN22152.1"/>
    <property type="molecule type" value="Genomic_DNA"/>
</dbReference>
<comment type="caution">
    <text evidence="2">The sequence shown here is derived from an EMBL/GenBank/DDBJ whole genome shotgun (WGS) entry which is preliminary data.</text>
</comment>
<gene>
    <name evidence="2" type="ORF">LCGC14_0918150</name>
</gene>
<protein>
    <submittedName>
        <fullName evidence="2">Uncharacterized protein</fullName>
    </submittedName>
</protein>
<name>A0A0F9PCB6_9ZZZZ</name>
<dbReference type="AlphaFoldDB" id="A0A0F9PCB6"/>
<evidence type="ECO:0000313" key="2">
    <source>
        <dbReference type="EMBL" id="KKN22152.1"/>
    </source>
</evidence>